<dbReference type="OrthoDB" id="4470560at2"/>
<accession>A0A1G8BBT3</accession>
<sequence length="141" mass="15132">MSEHELPDQGPPAESSGDRARREYSGLFRIAERHADTPERRARASHPAMLGPAEAVRIVAGLCAGSLTLDADEPEVDDEDVTAALALLPKARAETDQLEAVFLEAARTRGMTWQSIGVALGLGSAQAAKQRHDRLVRRAGP</sequence>
<feature type="region of interest" description="Disordered" evidence="1">
    <location>
        <begin position="29"/>
        <end position="48"/>
    </location>
</feature>
<gene>
    <name evidence="2" type="ORF">SAMN05444695_101746</name>
</gene>
<dbReference type="AlphaFoldDB" id="A0A1G8BBT3"/>
<protein>
    <recommendedName>
        <fullName evidence="4">DNA-binding protein</fullName>
    </recommendedName>
</protein>
<dbReference type="RefSeq" id="WP_072736227.1">
    <property type="nucleotide sequence ID" value="NZ_CP048813.1"/>
</dbReference>
<feature type="compositionally biased region" description="Basic and acidic residues" evidence="1">
    <location>
        <begin position="29"/>
        <end position="42"/>
    </location>
</feature>
<evidence type="ECO:0008006" key="4">
    <source>
        <dbReference type="Google" id="ProtNLM"/>
    </source>
</evidence>
<name>A0A1G8BBT3_9NOCA</name>
<dbReference type="EMBL" id="FNDN01000001">
    <property type="protein sequence ID" value="SDH30030.1"/>
    <property type="molecule type" value="Genomic_DNA"/>
</dbReference>
<evidence type="ECO:0000313" key="3">
    <source>
        <dbReference type="Proteomes" id="UP000183263"/>
    </source>
</evidence>
<evidence type="ECO:0000313" key="2">
    <source>
        <dbReference type="EMBL" id="SDH30030.1"/>
    </source>
</evidence>
<feature type="region of interest" description="Disordered" evidence="1">
    <location>
        <begin position="1"/>
        <end position="22"/>
    </location>
</feature>
<reference evidence="2 3" key="1">
    <citation type="submission" date="2016-10" db="EMBL/GenBank/DDBJ databases">
        <authorList>
            <person name="de Groot N.N."/>
        </authorList>
    </citation>
    <scope>NUCLEOTIDE SEQUENCE [LARGE SCALE GENOMIC DNA]</scope>
    <source>
        <strain evidence="2 3">DSM 44892</strain>
    </source>
</reference>
<dbReference type="Proteomes" id="UP000183263">
    <property type="component" value="Unassembled WGS sequence"/>
</dbReference>
<evidence type="ECO:0000256" key="1">
    <source>
        <dbReference type="SAM" id="MobiDB-lite"/>
    </source>
</evidence>
<proteinExistence type="predicted"/>
<keyword evidence="3" id="KW-1185">Reference proteome</keyword>
<organism evidence="2 3">
    <name type="scientific">Rhodococcus triatomae</name>
    <dbReference type="NCBI Taxonomy" id="300028"/>
    <lineage>
        <taxon>Bacteria</taxon>
        <taxon>Bacillati</taxon>
        <taxon>Actinomycetota</taxon>
        <taxon>Actinomycetes</taxon>
        <taxon>Mycobacteriales</taxon>
        <taxon>Nocardiaceae</taxon>
        <taxon>Rhodococcus</taxon>
    </lineage>
</organism>